<protein>
    <recommendedName>
        <fullName evidence="1">GH18 domain-containing protein</fullName>
    </recommendedName>
</protein>
<dbReference type="Gene3D" id="3.20.20.80">
    <property type="entry name" value="Glycosidases"/>
    <property type="match status" value="1"/>
</dbReference>
<comment type="caution">
    <text evidence="2">The sequence shown here is derived from an EMBL/GenBank/DDBJ whole genome shotgun (WGS) entry which is preliminary data.</text>
</comment>
<dbReference type="PANTHER" id="PTHR46476:SF13">
    <property type="entry name" value="2, PUTATIVE, EXPRESSED-RELATED"/>
    <property type="match status" value="1"/>
</dbReference>
<dbReference type="InterPro" id="IPR001223">
    <property type="entry name" value="Glyco_hydro18_cat"/>
</dbReference>
<evidence type="ECO:0000259" key="1">
    <source>
        <dbReference type="PROSITE" id="PS51910"/>
    </source>
</evidence>
<sequence length="349" mass="37771">MAFVIENLANVVLSATLTRIAHCMVSVGETRTSAAHHQAIVMQHLATVVPGVVQSMIVRVAIAGKKWRTAAAPTRKITLWEHTSGCCREENGLLYCMFFVPSEVNYMLLGFADDPSQTGNFEVFSMWVSMGITYDSIASDKAANPGRKYMISIGGSADSGGMFGIAGGMSVSQWVDNADNSISSIVNSYNADGVDIQFEGGTSDPDFSTAITLLAQRFKARGFLVSVGPFRGYDGTWNDYISLPLNDVDYVFCQFYAKNLQSVDSVVSDITSAANDLGSWSKLIAGFNSNNRNPNPSTALQAVYQLKSSLKGTFTWSAEDSQSNSPPYCIEKNSANILNNNQQPGSCNW</sequence>
<evidence type="ECO:0000313" key="3">
    <source>
        <dbReference type="Proteomes" id="UP001159427"/>
    </source>
</evidence>
<dbReference type="PROSITE" id="PS51910">
    <property type="entry name" value="GH18_2"/>
    <property type="match status" value="1"/>
</dbReference>
<dbReference type="Proteomes" id="UP001159427">
    <property type="component" value="Unassembled WGS sequence"/>
</dbReference>
<reference evidence="2 3" key="1">
    <citation type="submission" date="2022-05" db="EMBL/GenBank/DDBJ databases">
        <authorList>
            <consortium name="Genoscope - CEA"/>
            <person name="William W."/>
        </authorList>
    </citation>
    <scope>NUCLEOTIDE SEQUENCE [LARGE SCALE GENOMIC DNA]</scope>
</reference>
<name>A0ABN8SED5_9CNID</name>
<dbReference type="SUPFAM" id="SSF51445">
    <property type="entry name" value="(Trans)glycosidases"/>
    <property type="match status" value="1"/>
</dbReference>
<keyword evidence="3" id="KW-1185">Reference proteome</keyword>
<gene>
    <name evidence="2" type="ORF">PEVE_00018139</name>
</gene>
<dbReference type="PANTHER" id="PTHR46476">
    <property type="entry name" value="CHITINASE 2-LIKE"/>
    <property type="match status" value="1"/>
</dbReference>
<organism evidence="2 3">
    <name type="scientific">Porites evermanni</name>
    <dbReference type="NCBI Taxonomy" id="104178"/>
    <lineage>
        <taxon>Eukaryota</taxon>
        <taxon>Metazoa</taxon>
        <taxon>Cnidaria</taxon>
        <taxon>Anthozoa</taxon>
        <taxon>Hexacorallia</taxon>
        <taxon>Scleractinia</taxon>
        <taxon>Fungiina</taxon>
        <taxon>Poritidae</taxon>
        <taxon>Porites</taxon>
    </lineage>
</organism>
<accession>A0ABN8SED5</accession>
<dbReference type="EMBL" id="CALNXI010002478">
    <property type="protein sequence ID" value="CAH3188118.1"/>
    <property type="molecule type" value="Genomic_DNA"/>
</dbReference>
<feature type="domain" description="GH18" evidence="1">
    <location>
        <begin position="74"/>
        <end position="341"/>
    </location>
</feature>
<dbReference type="InterPro" id="IPR017853">
    <property type="entry name" value="GH"/>
</dbReference>
<dbReference type="Pfam" id="PF00704">
    <property type="entry name" value="Glyco_hydro_18"/>
    <property type="match status" value="1"/>
</dbReference>
<proteinExistence type="predicted"/>
<evidence type="ECO:0000313" key="2">
    <source>
        <dbReference type="EMBL" id="CAH3188118.1"/>
    </source>
</evidence>